<name>A0A3Q9GHP9_9ACTO</name>
<feature type="transmembrane region" description="Helical" evidence="1">
    <location>
        <begin position="21"/>
        <end position="39"/>
    </location>
</feature>
<feature type="transmembrane region" description="Helical" evidence="1">
    <location>
        <begin position="128"/>
        <end position="147"/>
    </location>
</feature>
<feature type="transmembrane region" description="Helical" evidence="1">
    <location>
        <begin position="265"/>
        <end position="283"/>
    </location>
</feature>
<dbReference type="InterPro" id="IPR045931">
    <property type="entry name" value="DUF6350"/>
</dbReference>
<dbReference type="Pfam" id="PF19877">
    <property type="entry name" value="DUF6350"/>
    <property type="match status" value="1"/>
</dbReference>
<feature type="transmembrane region" description="Helical" evidence="1">
    <location>
        <begin position="167"/>
        <end position="191"/>
    </location>
</feature>
<keyword evidence="1" id="KW-0472">Membrane</keyword>
<feature type="transmembrane region" description="Helical" evidence="1">
    <location>
        <begin position="100"/>
        <end position="122"/>
    </location>
</feature>
<dbReference type="EMBL" id="CP033905">
    <property type="protein sequence ID" value="AZR06462.1"/>
    <property type="molecule type" value="Genomic_DNA"/>
</dbReference>
<sequence>MKTIDLSREVVVARAAIAPPFFAWLAMAVSAIVVYTLTASAPPLGATTWQDAARLGTGWWMTTLGGATSIGGVSVSLAPSLILLVMVYSTHAVLRRRQVATWNEVAGVAVAQGCVVALIGVLLQPGGAWWPAIFGGAAAGALTAMWAGRETLLAWPWLGRAFPRTRLLLSALGVMTTAAVLVACVTGWSRITQIHGYYLAGAAGSIGLILLQLVYLPTVFIWAMAWLLGPGFAVGQGTNFSVLGVESAPLPAIPLLGALPAVGNGYPWLLAVIVVVFLTLGAVTTRRAVTALRDALVDAALAALFTAVILAVLAAVGTGAIGPERLALTGPVPAYVFGCALLIVGLPFLIGTLLIHPETWQFLQGKRSELFRRREQAAQEAEEAAAAGDAVVLGDAATNDLAGGGVLKSETASVLKVDGADRV</sequence>
<dbReference type="RefSeq" id="WP_126919951.1">
    <property type="nucleotide sequence ID" value="NZ_CP033905.1"/>
</dbReference>
<dbReference type="AlphaFoldDB" id="A0A3Q9GHP9"/>
<evidence type="ECO:0000313" key="3">
    <source>
        <dbReference type="Proteomes" id="UP000275951"/>
    </source>
</evidence>
<protein>
    <submittedName>
        <fullName evidence="2">Uncharacterized protein</fullName>
    </submittedName>
</protein>
<feature type="transmembrane region" description="Helical" evidence="1">
    <location>
        <begin position="197"/>
        <end position="228"/>
    </location>
</feature>
<evidence type="ECO:0000256" key="1">
    <source>
        <dbReference type="SAM" id="Phobius"/>
    </source>
</evidence>
<proteinExistence type="predicted"/>
<keyword evidence="1" id="KW-0812">Transmembrane</keyword>
<feature type="transmembrane region" description="Helical" evidence="1">
    <location>
        <begin position="295"/>
        <end position="322"/>
    </location>
</feature>
<accession>A0A3Q9GHP9</accession>
<gene>
    <name evidence="2" type="ORF">EBQ10_03570</name>
</gene>
<feature type="transmembrane region" description="Helical" evidence="1">
    <location>
        <begin position="334"/>
        <end position="355"/>
    </location>
</feature>
<dbReference type="Proteomes" id="UP000275951">
    <property type="component" value="Chromosome"/>
</dbReference>
<reference evidence="2 3" key="1">
    <citation type="submission" date="2018-11" db="EMBL/GenBank/DDBJ databases">
        <title>Multidrug-resistant genes are associated with an 42-kb island TGI1 carrying a complex class 1 integron in a Trueperella pyogenes.</title>
        <authorList>
            <person name="Dong W."/>
        </authorList>
    </citation>
    <scope>NUCLEOTIDE SEQUENCE [LARGE SCALE GENOMIC DNA]</scope>
    <source>
        <strain evidence="2 3">TP4</strain>
    </source>
</reference>
<organism evidence="2 3">
    <name type="scientific">Trueperella pyogenes</name>
    <dbReference type="NCBI Taxonomy" id="1661"/>
    <lineage>
        <taxon>Bacteria</taxon>
        <taxon>Bacillati</taxon>
        <taxon>Actinomycetota</taxon>
        <taxon>Actinomycetes</taxon>
        <taxon>Actinomycetales</taxon>
        <taxon>Actinomycetaceae</taxon>
        <taxon>Trueperella</taxon>
    </lineage>
</organism>
<feature type="transmembrane region" description="Helical" evidence="1">
    <location>
        <begin position="59"/>
        <end position="88"/>
    </location>
</feature>
<evidence type="ECO:0000313" key="2">
    <source>
        <dbReference type="EMBL" id="AZR06462.1"/>
    </source>
</evidence>
<keyword evidence="1" id="KW-1133">Transmembrane helix</keyword>